<proteinExistence type="predicted"/>
<evidence type="ECO:0000313" key="1">
    <source>
        <dbReference type="EMBL" id="KAL3668608.1"/>
    </source>
</evidence>
<name>A0ABD3FPF0_9STRA</name>
<comment type="caution">
    <text evidence="1">The sequence shown here is derived from an EMBL/GenBank/DDBJ whole genome shotgun (WGS) entry which is preliminary data.</text>
</comment>
<keyword evidence="2" id="KW-1185">Reference proteome</keyword>
<dbReference type="EMBL" id="JBIMZQ010000010">
    <property type="protein sequence ID" value="KAL3668608.1"/>
    <property type="molecule type" value="Genomic_DNA"/>
</dbReference>
<sequence>MTSMGKPGTAGCCASCTARGHVCALGMRQLSPPKSEIRLGVSMQLGADQHPQKCREGGWMASPNQEKASGVYLTRMKRLMALAACGRLEEMKGHEKLYDHEMLMLGKSDRTALAMGNILLKYTASIVKGSNRIMLKRFLARKQLLSCAQQIPLLRSS</sequence>
<accession>A0ABD3FPF0</accession>
<protein>
    <submittedName>
        <fullName evidence="1">Uncharacterized protein</fullName>
    </submittedName>
</protein>
<evidence type="ECO:0000313" key="2">
    <source>
        <dbReference type="Proteomes" id="UP001632037"/>
    </source>
</evidence>
<dbReference type="AlphaFoldDB" id="A0ABD3FPF0"/>
<organism evidence="1 2">
    <name type="scientific">Phytophthora oleae</name>
    <dbReference type="NCBI Taxonomy" id="2107226"/>
    <lineage>
        <taxon>Eukaryota</taxon>
        <taxon>Sar</taxon>
        <taxon>Stramenopiles</taxon>
        <taxon>Oomycota</taxon>
        <taxon>Peronosporomycetes</taxon>
        <taxon>Peronosporales</taxon>
        <taxon>Peronosporaceae</taxon>
        <taxon>Phytophthora</taxon>
    </lineage>
</organism>
<dbReference type="Proteomes" id="UP001632037">
    <property type="component" value="Unassembled WGS sequence"/>
</dbReference>
<gene>
    <name evidence="1" type="ORF">V7S43_005911</name>
</gene>
<reference evidence="1 2" key="1">
    <citation type="submission" date="2024-09" db="EMBL/GenBank/DDBJ databases">
        <title>Genome sequencing and assembly of Phytophthora oleae, isolate VK10A, causative agent of rot of olive drupes.</title>
        <authorList>
            <person name="Conti Taguali S."/>
            <person name="Riolo M."/>
            <person name="La Spada F."/>
            <person name="Cacciola S.O."/>
            <person name="Dionisio G."/>
        </authorList>
    </citation>
    <scope>NUCLEOTIDE SEQUENCE [LARGE SCALE GENOMIC DNA]</scope>
    <source>
        <strain evidence="1 2">VK10A</strain>
    </source>
</reference>